<reference evidence="4" key="2">
    <citation type="submission" date="2021-09" db="EMBL/GenBank/DDBJ databases">
        <authorList>
            <person name="Gilroy R."/>
        </authorList>
    </citation>
    <scope>NUCLEOTIDE SEQUENCE</scope>
    <source>
        <strain evidence="4">6019</strain>
    </source>
</reference>
<dbReference type="InterPro" id="IPR036779">
    <property type="entry name" value="LysM_dom_sf"/>
</dbReference>
<dbReference type="EMBL" id="DYYI01000013">
    <property type="protein sequence ID" value="HJE19024.1"/>
    <property type="molecule type" value="Genomic_DNA"/>
</dbReference>
<keyword evidence="2" id="KW-0472">Membrane</keyword>
<feature type="compositionally biased region" description="Acidic residues" evidence="1">
    <location>
        <begin position="133"/>
        <end position="185"/>
    </location>
</feature>
<feature type="compositionally biased region" description="Low complexity" evidence="1">
    <location>
        <begin position="195"/>
        <end position="207"/>
    </location>
</feature>
<feature type="compositionally biased region" description="Acidic residues" evidence="1">
    <location>
        <begin position="244"/>
        <end position="263"/>
    </location>
</feature>
<feature type="region of interest" description="Disordered" evidence="1">
    <location>
        <begin position="123"/>
        <end position="278"/>
    </location>
</feature>
<protein>
    <submittedName>
        <fullName evidence="4">LysM peptidoglycan-binding domain-containing protein</fullName>
    </submittedName>
</protein>
<dbReference type="CDD" id="cd00118">
    <property type="entry name" value="LysM"/>
    <property type="match status" value="1"/>
</dbReference>
<evidence type="ECO:0000256" key="2">
    <source>
        <dbReference type="SAM" id="Phobius"/>
    </source>
</evidence>
<dbReference type="AlphaFoldDB" id="A0A921DVL4"/>
<accession>A0A921DVL4</accession>
<feature type="compositionally biased region" description="Basic and acidic residues" evidence="1">
    <location>
        <begin position="211"/>
        <end position="236"/>
    </location>
</feature>
<dbReference type="InterPro" id="IPR018392">
    <property type="entry name" value="LysM"/>
</dbReference>
<dbReference type="SMART" id="SM00257">
    <property type="entry name" value="LysM"/>
    <property type="match status" value="1"/>
</dbReference>
<dbReference type="Gene3D" id="3.10.350.10">
    <property type="entry name" value="LysM domain"/>
    <property type="match status" value="1"/>
</dbReference>
<gene>
    <name evidence="4" type="ORF">K8V35_01550</name>
</gene>
<proteinExistence type="predicted"/>
<dbReference type="SUPFAM" id="SSF54106">
    <property type="entry name" value="LysM domain"/>
    <property type="match status" value="1"/>
</dbReference>
<evidence type="ECO:0000256" key="1">
    <source>
        <dbReference type="SAM" id="MobiDB-lite"/>
    </source>
</evidence>
<dbReference type="Proteomes" id="UP000763505">
    <property type="component" value="Unassembled WGS sequence"/>
</dbReference>
<dbReference type="PROSITE" id="PS51782">
    <property type="entry name" value="LYSM"/>
    <property type="match status" value="1"/>
</dbReference>
<keyword evidence="2" id="KW-0812">Transmembrane</keyword>
<feature type="domain" description="LysM" evidence="3">
    <location>
        <begin position="270"/>
        <end position="318"/>
    </location>
</feature>
<name>A0A921DVL4_9STAP</name>
<evidence type="ECO:0000313" key="5">
    <source>
        <dbReference type="Proteomes" id="UP000763505"/>
    </source>
</evidence>
<sequence>MKRSDRHKTNRESQDHDLEKTRENMKPQSDDDKARSNSVKNDKLEQGKKFVSTKLSAYNTQLKKENKILKEKFTNFRSGNREQNDNQDRKRPIIPIIVTGILLLPITILLAFLLITNFLPDETDTNRIASNDATEDTEEKSTDEETDTEDSETTSDETDVATDDEEDEESTDVAEEIPEQTEEPEIQTTADYSSAQRQQLQRAAQNAVNEKNAELAERREQEALARQRAAEEEARRQAQAQQEQEQEQEQENEEETEDTDSEETPSAGGQVHTVTGEDNLYRIAIQYYGDGSAANIQRIREANGISGDNLEVGQTLTIP</sequence>
<reference evidence="4" key="1">
    <citation type="journal article" date="2021" name="PeerJ">
        <title>Extensive microbial diversity within the chicken gut microbiome revealed by metagenomics and culture.</title>
        <authorList>
            <person name="Gilroy R."/>
            <person name="Ravi A."/>
            <person name="Getino M."/>
            <person name="Pursley I."/>
            <person name="Horton D.L."/>
            <person name="Alikhan N.F."/>
            <person name="Baker D."/>
            <person name="Gharbi K."/>
            <person name="Hall N."/>
            <person name="Watson M."/>
            <person name="Adriaenssens E.M."/>
            <person name="Foster-Nyarko E."/>
            <person name="Jarju S."/>
            <person name="Secka A."/>
            <person name="Antonio M."/>
            <person name="Oren A."/>
            <person name="Chaudhuri R.R."/>
            <person name="La Ragione R."/>
            <person name="Hildebrand F."/>
            <person name="Pallen M.J."/>
        </authorList>
    </citation>
    <scope>NUCLEOTIDE SEQUENCE</scope>
    <source>
        <strain evidence="4">6019</strain>
    </source>
</reference>
<organism evidence="4 5">
    <name type="scientific">Aliicoccus persicus</name>
    <dbReference type="NCBI Taxonomy" id="930138"/>
    <lineage>
        <taxon>Bacteria</taxon>
        <taxon>Bacillati</taxon>
        <taxon>Bacillota</taxon>
        <taxon>Bacilli</taxon>
        <taxon>Bacillales</taxon>
        <taxon>Staphylococcaceae</taxon>
        <taxon>Aliicoccus</taxon>
    </lineage>
</organism>
<feature type="compositionally biased region" description="Basic and acidic residues" evidence="1">
    <location>
        <begin position="10"/>
        <end position="46"/>
    </location>
</feature>
<keyword evidence="2" id="KW-1133">Transmembrane helix</keyword>
<evidence type="ECO:0000313" key="4">
    <source>
        <dbReference type="EMBL" id="HJE19024.1"/>
    </source>
</evidence>
<feature type="region of interest" description="Disordered" evidence="1">
    <location>
        <begin position="1"/>
        <end position="46"/>
    </location>
</feature>
<feature type="transmembrane region" description="Helical" evidence="2">
    <location>
        <begin position="93"/>
        <end position="115"/>
    </location>
</feature>
<evidence type="ECO:0000259" key="3">
    <source>
        <dbReference type="PROSITE" id="PS51782"/>
    </source>
</evidence>
<comment type="caution">
    <text evidence="4">The sequence shown here is derived from an EMBL/GenBank/DDBJ whole genome shotgun (WGS) entry which is preliminary data.</text>
</comment>
<dbReference type="Pfam" id="PF01476">
    <property type="entry name" value="LysM"/>
    <property type="match status" value="1"/>
</dbReference>